<keyword evidence="3 6" id="KW-0812">Transmembrane</keyword>
<dbReference type="InterPro" id="IPR011701">
    <property type="entry name" value="MFS"/>
</dbReference>
<gene>
    <name evidence="8" type="ORF">H5P27_10825</name>
</gene>
<feature type="transmembrane region" description="Helical" evidence="6">
    <location>
        <begin position="420"/>
        <end position="439"/>
    </location>
</feature>
<evidence type="ECO:0000256" key="5">
    <source>
        <dbReference type="ARBA" id="ARBA00023136"/>
    </source>
</evidence>
<comment type="subcellular location">
    <subcellularLocation>
        <location evidence="1">Membrane</location>
        <topology evidence="1">Multi-pass membrane protein</topology>
    </subcellularLocation>
</comment>
<comment type="caution">
    <text evidence="8">The sequence shown here is derived from an EMBL/GenBank/DDBJ whole genome shotgun (WGS) entry which is preliminary data.</text>
</comment>
<evidence type="ECO:0000256" key="3">
    <source>
        <dbReference type="ARBA" id="ARBA00022692"/>
    </source>
</evidence>
<keyword evidence="9" id="KW-1185">Reference proteome</keyword>
<accession>A0A7X1B6I6</accession>
<name>A0A7X1B6I6_9BACT</name>
<protein>
    <submittedName>
        <fullName evidence="8">MFS transporter</fullName>
    </submittedName>
</protein>
<proteinExistence type="predicted"/>
<dbReference type="Gene3D" id="1.20.1250.20">
    <property type="entry name" value="MFS general substrate transporter like domains"/>
    <property type="match status" value="2"/>
</dbReference>
<evidence type="ECO:0000256" key="4">
    <source>
        <dbReference type="ARBA" id="ARBA00022989"/>
    </source>
</evidence>
<feature type="transmembrane region" description="Helical" evidence="6">
    <location>
        <begin position="388"/>
        <end position="408"/>
    </location>
</feature>
<feature type="transmembrane region" description="Helical" evidence="6">
    <location>
        <begin position="91"/>
        <end position="111"/>
    </location>
</feature>
<keyword evidence="2" id="KW-0813">Transport</keyword>
<dbReference type="PROSITE" id="PS50850">
    <property type="entry name" value="MFS"/>
    <property type="match status" value="1"/>
</dbReference>
<dbReference type="GO" id="GO:0022857">
    <property type="term" value="F:transmembrane transporter activity"/>
    <property type="evidence" value="ECO:0007669"/>
    <property type="project" value="InterPro"/>
</dbReference>
<dbReference type="EMBL" id="JACHVC010000012">
    <property type="protein sequence ID" value="MBC2606535.1"/>
    <property type="molecule type" value="Genomic_DNA"/>
</dbReference>
<evidence type="ECO:0000313" key="9">
    <source>
        <dbReference type="Proteomes" id="UP000526501"/>
    </source>
</evidence>
<feature type="transmembrane region" description="Helical" evidence="6">
    <location>
        <begin position="264"/>
        <end position="284"/>
    </location>
</feature>
<dbReference type="AlphaFoldDB" id="A0A7X1B6I6"/>
<feature type="transmembrane region" description="Helical" evidence="6">
    <location>
        <begin position="53"/>
        <end position="79"/>
    </location>
</feature>
<feature type="transmembrane region" description="Helical" evidence="6">
    <location>
        <begin position="131"/>
        <end position="148"/>
    </location>
</feature>
<feature type="transmembrane region" description="Helical" evidence="6">
    <location>
        <begin position="355"/>
        <end position="376"/>
    </location>
</feature>
<dbReference type="InterPro" id="IPR036259">
    <property type="entry name" value="MFS_trans_sf"/>
</dbReference>
<feature type="transmembrane region" description="Helical" evidence="6">
    <location>
        <begin position="169"/>
        <end position="190"/>
    </location>
</feature>
<dbReference type="InterPro" id="IPR052983">
    <property type="entry name" value="MFS_Riboflavin_Transporter"/>
</dbReference>
<evidence type="ECO:0000313" key="8">
    <source>
        <dbReference type="EMBL" id="MBC2606535.1"/>
    </source>
</evidence>
<dbReference type="InterPro" id="IPR020846">
    <property type="entry name" value="MFS_dom"/>
</dbReference>
<evidence type="ECO:0000259" key="7">
    <source>
        <dbReference type="PROSITE" id="PS50850"/>
    </source>
</evidence>
<keyword evidence="4 6" id="KW-1133">Transmembrane helix</keyword>
<dbReference type="SUPFAM" id="SSF103473">
    <property type="entry name" value="MFS general substrate transporter"/>
    <property type="match status" value="1"/>
</dbReference>
<feature type="transmembrane region" description="Helical" evidence="6">
    <location>
        <begin position="304"/>
        <end position="323"/>
    </location>
</feature>
<dbReference type="Pfam" id="PF07690">
    <property type="entry name" value="MFS_1"/>
    <property type="match status" value="1"/>
</dbReference>
<dbReference type="RefSeq" id="WP_185660405.1">
    <property type="nucleotide sequence ID" value="NZ_CAWPOO010000012.1"/>
</dbReference>
<feature type="transmembrane region" description="Helical" evidence="6">
    <location>
        <begin position="202"/>
        <end position="222"/>
    </location>
</feature>
<dbReference type="PANTHER" id="PTHR43385:SF1">
    <property type="entry name" value="RIBOFLAVIN TRANSPORTER RIBJ"/>
    <property type="match status" value="1"/>
</dbReference>
<keyword evidence="5 6" id="KW-0472">Membrane</keyword>
<dbReference type="Proteomes" id="UP000526501">
    <property type="component" value="Unassembled WGS sequence"/>
</dbReference>
<dbReference type="PANTHER" id="PTHR43385">
    <property type="entry name" value="RIBOFLAVIN TRANSPORTER RIBJ"/>
    <property type="match status" value="1"/>
</dbReference>
<reference evidence="8 9" key="1">
    <citation type="submission" date="2020-07" db="EMBL/GenBank/DDBJ databases">
        <authorList>
            <person name="Feng X."/>
        </authorList>
    </citation>
    <scope>NUCLEOTIDE SEQUENCE [LARGE SCALE GENOMIC DNA]</scope>
    <source>
        <strain evidence="8 9">JCM23202</strain>
    </source>
</reference>
<evidence type="ECO:0000256" key="1">
    <source>
        <dbReference type="ARBA" id="ARBA00004141"/>
    </source>
</evidence>
<evidence type="ECO:0000256" key="6">
    <source>
        <dbReference type="SAM" id="Phobius"/>
    </source>
</evidence>
<feature type="domain" description="Major facilitator superfamily (MFS) profile" evidence="7">
    <location>
        <begin position="26"/>
        <end position="443"/>
    </location>
</feature>
<feature type="transmembrane region" description="Helical" evidence="6">
    <location>
        <begin position="21"/>
        <end position="41"/>
    </location>
</feature>
<dbReference type="GO" id="GO:0016020">
    <property type="term" value="C:membrane"/>
    <property type="evidence" value="ECO:0007669"/>
    <property type="project" value="UniProtKB-SubCell"/>
</dbReference>
<sequence length="452" mass="48472">MSIREKAFGAEVPFKPASGRLHYGWIIAVAGTIGMVASVPGQTIGVNVFNEKLILALGLSRTGVSAAYFVGTAASGLLLPYAGRLFDRFGARLMIVGASVALALSLCYMSLVDFAARGVGDVLGGAIQASWASMLCLVFGFFLIRFFGQGLVMMTSRNMIGKWWVAHRGKIFSIGGIAVTVCFSLAPKLFNELIETFGWRESWRLMALAIAPGFCLLAWLLYRDNPAECGLTVDGGKEPNRKREGDPEFSIVQEFTRGEAVRSFPFWAFSLVFALQSCYFTGYAFHVIDVANDLGRTADSMLNLFVPIAALNAVISVFVGWMSDKWRLKYLLAFMAMGTVIAGLGLAALDGVALSVAIVLGFGISGGCFGALSGVFMPRFFGLKHLGAISGVFASIIVIGSSVGPLVFSLARSYLGGYSLPNWVAGLVALALMISAYWADNPQRKLALKLRS</sequence>
<organism evidence="8 9">
    <name type="scientific">Pelagicoccus albus</name>
    <dbReference type="NCBI Taxonomy" id="415222"/>
    <lineage>
        <taxon>Bacteria</taxon>
        <taxon>Pseudomonadati</taxon>
        <taxon>Verrucomicrobiota</taxon>
        <taxon>Opitutia</taxon>
        <taxon>Puniceicoccales</taxon>
        <taxon>Pelagicoccaceae</taxon>
        <taxon>Pelagicoccus</taxon>
    </lineage>
</organism>
<feature type="transmembrane region" description="Helical" evidence="6">
    <location>
        <begin position="330"/>
        <end position="349"/>
    </location>
</feature>
<evidence type="ECO:0000256" key="2">
    <source>
        <dbReference type="ARBA" id="ARBA00022448"/>
    </source>
</evidence>